<evidence type="ECO:0000313" key="2">
    <source>
        <dbReference type="EMBL" id="ODP27989.1"/>
    </source>
</evidence>
<sequence length="461" mass="50556">MEKKGYILKKGTVLSLDDQIGNLKQADVVITGSTIEAIGTNLQVDESAYHVIDATGQIIMPGLVDTHRHMWESLVRTAGTNWSLPVYLQNLYYGGLGSRLRPQDSYIANLLGSLEALYSGVTTVLDWSMPYSPEHTDELIRGLQESGIRSVFALGVSGETAYWNRESRLMIEDAERVKKQYFSSRDQLLTMGLAIRGPEFSHWETTVAEIGIARQLDAICSMHIGFGNWGAADRSVTKLYEAGLLGSDLNMVHGNKMQTEEYKMLADAGASLSVTPEVEMMMGHGYPATGFFLEQGGMPSLGVDVVTSTGGDLFAQMKFMLQAERARVNEEILNSGNMPGELNLLSAQVLQFATVGGARALKLEDQIGQLTPGKQADIIMISTSNLNTDLNLFPVIDPIGAVVQCTNPSNVDTVFVGGRLMKQHGQLVGVDLERIRRLVLESREYLETQHVLSDADRVIYS</sequence>
<dbReference type="RefSeq" id="WP_069328034.1">
    <property type="nucleotide sequence ID" value="NZ_MDER01000044.1"/>
</dbReference>
<dbReference type="InterPro" id="IPR032466">
    <property type="entry name" value="Metal_Hydrolase"/>
</dbReference>
<accession>A0A1E3L2F9</accession>
<dbReference type="Gene3D" id="2.30.40.10">
    <property type="entry name" value="Urease, subunit C, domain 1"/>
    <property type="match status" value="1"/>
</dbReference>
<dbReference type="EC" id="3.5.4.31" evidence="2"/>
<comment type="caution">
    <text evidence="2">The sequence shown here is derived from an EMBL/GenBank/DDBJ whole genome shotgun (WGS) entry which is preliminary data.</text>
</comment>
<dbReference type="PATRIC" id="fig|1886670.3.peg.2671"/>
<dbReference type="SUPFAM" id="SSF51338">
    <property type="entry name" value="Composite domain of metallo-dependent hydrolases"/>
    <property type="match status" value="2"/>
</dbReference>
<dbReference type="PANTHER" id="PTHR43794:SF5">
    <property type="entry name" value="CHLOROHYDROLASE FAMILY PROTEIN"/>
    <property type="match status" value="1"/>
</dbReference>
<organism evidence="2 3">
    <name type="scientific">Paenibacillus nuruki</name>
    <dbReference type="NCBI Taxonomy" id="1886670"/>
    <lineage>
        <taxon>Bacteria</taxon>
        <taxon>Bacillati</taxon>
        <taxon>Bacillota</taxon>
        <taxon>Bacilli</taxon>
        <taxon>Bacillales</taxon>
        <taxon>Paenibacillaceae</taxon>
        <taxon>Paenibacillus</taxon>
    </lineage>
</organism>
<dbReference type="PANTHER" id="PTHR43794">
    <property type="entry name" value="AMINOHYDROLASE SSNA-RELATED"/>
    <property type="match status" value="1"/>
</dbReference>
<dbReference type="Proteomes" id="UP000094578">
    <property type="component" value="Unassembled WGS sequence"/>
</dbReference>
<dbReference type="InterPro" id="IPR011059">
    <property type="entry name" value="Metal-dep_hydrolase_composite"/>
</dbReference>
<reference evidence="2 3" key="1">
    <citation type="submission" date="2016-08" db="EMBL/GenBank/DDBJ databases">
        <title>Genome sequencing of Paenibacillus sp. TI45-13ar, isolated from Korean traditional nuruk.</title>
        <authorList>
            <person name="Kim S.-J."/>
        </authorList>
    </citation>
    <scope>NUCLEOTIDE SEQUENCE [LARGE SCALE GENOMIC DNA]</scope>
    <source>
        <strain evidence="2 3">TI45-13ar</strain>
    </source>
</reference>
<dbReference type="GO" id="GO:0050270">
    <property type="term" value="F:S-adenosylhomocysteine deaminase activity"/>
    <property type="evidence" value="ECO:0007669"/>
    <property type="project" value="UniProtKB-EC"/>
</dbReference>
<dbReference type="EC" id="3.5.4.28" evidence="2"/>
<evidence type="ECO:0000259" key="1">
    <source>
        <dbReference type="Pfam" id="PF01979"/>
    </source>
</evidence>
<proteinExistence type="predicted"/>
<dbReference type="SUPFAM" id="SSF51556">
    <property type="entry name" value="Metallo-dependent hydrolases"/>
    <property type="match status" value="1"/>
</dbReference>
<dbReference type="InterPro" id="IPR006680">
    <property type="entry name" value="Amidohydro-rel"/>
</dbReference>
<keyword evidence="3" id="KW-1185">Reference proteome</keyword>
<dbReference type="NCBIfam" id="NF006056">
    <property type="entry name" value="PRK08204.1"/>
    <property type="match status" value="1"/>
</dbReference>
<name>A0A1E3L2F9_9BACL</name>
<dbReference type="EMBL" id="MDER01000044">
    <property type="protein sequence ID" value="ODP27989.1"/>
    <property type="molecule type" value="Genomic_DNA"/>
</dbReference>
<dbReference type="AlphaFoldDB" id="A0A1E3L2F9"/>
<dbReference type="GO" id="GO:0090614">
    <property type="term" value="F:5'-methylthioadenosine deaminase activity"/>
    <property type="evidence" value="ECO:0007669"/>
    <property type="project" value="UniProtKB-EC"/>
</dbReference>
<evidence type="ECO:0000313" key="3">
    <source>
        <dbReference type="Proteomes" id="UP000094578"/>
    </source>
</evidence>
<keyword evidence="2" id="KW-0378">Hydrolase</keyword>
<dbReference type="Pfam" id="PF01979">
    <property type="entry name" value="Amidohydro_1"/>
    <property type="match status" value="1"/>
</dbReference>
<dbReference type="STRING" id="1886670.PTI45_02627"/>
<protein>
    <submittedName>
        <fullName evidence="2">S-methyl-5'-thioadenosine deaminase</fullName>
        <ecNumber evidence="2">3.5.4.28</ecNumber>
        <ecNumber evidence="2">3.5.4.31</ecNumber>
    </submittedName>
</protein>
<dbReference type="InterPro" id="IPR050287">
    <property type="entry name" value="MTA/SAH_deaminase"/>
</dbReference>
<gene>
    <name evidence="2" type="ORF">PTI45_02627</name>
</gene>
<dbReference type="Gene3D" id="3.20.20.140">
    <property type="entry name" value="Metal-dependent hydrolases"/>
    <property type="match status" value="1"/>
</dbReference>
<feature type="domain" description="Amidohydrolase-related" evidence="1">
    <location>
        <begin position="58"/>
        <end position="420"/>
    </location>
</feature>